<organism evidence="8 9">
    <name type="scientific">Malonomonas rubra DSM 5091</name>
    <dbReference type="NCBI Taxonomy" id="1122189"/>
    <lineage>
        <taxon>Bacteria</taxon>
        <taxon>Pseudomonadati</taxon>
        <taxon>Thermodesulfobacteriota</taxon>
        <taxon>Desulfuromonadia</taxon>
        <taxon>Desulfuromonadales</taxon>
        <taxon>Geopsychrobacteraceae</taxon>
        <taxon>Malonomonas</taxon>
    </lineage>
</organism>
<dbReference type="CDD" id="cd05398">
    <property type="entry name" value="NT_ClassII-CCAase"/>
    <property type="match status" value="1"/>
</dbReference>
<dbReference type="PANTHER" id="PTHR43051:SF1">
    <property type="entry name" value="POLYNUCLEOTIDE ADENYLYLTRANSFERASE FAMILY PROTEIN"/>
    <property type="match status" value="1"/>
</dbReference>
<feature type="active site" evidence="3">
    <location>
        <position position="138"/>
    </location>
</feature>
<evidence type="ECO:0000259" key="6">
    <source>
        <dbReference type="Pfam" id="PF01743"/>
    </source>
</evidence>
<keyword evidence="3" id="KW-0507">mRNA processing</keyword>
<comment type="function">
    <text evidence="3">Adds poly(A) tail to the 3' end of many RNAs, which usually targets these RNAs for decay. Plays a significant role in the global control of gene expression, through influencing the rate of transcript degradation, and in the general RNA quality control.</text>
</comment>
<comment type="catalytic activity">
    <reaction evidence="3">
        <text>RNA(n) + ATP = RNA(n)-3'-adenine ribonucleotide + diphosphate</text>
        <dbReference type="Rhea" id="RHEA:11332"/>
        <dbReference type="Rhea" id="RHEA-COMP:14527"/>
        <dbReference type="Rhea" id="RHEA-COMP:17347"/>
        <dbReference type="ChEBI" id="CHEBI:30616"/>
        <dbReference type="ChEBI" id="CHEBI:33019"/>
        <dbReference type="ChEBI" id="CHEBI:140395"/>
        <dbReference type="ChEBI" id="CHEBI:173115"/>
        <dbReference type="EC" id="2.7.7.19"/>
    </reaction>
</comment>
<dbReference type="InterPro" id="IPR002646">
    <property type="entry name" value="PolA_pol_head_dom"/>
</dbReference>
<proteinExistence type="inferred from homology"/>
<dbReference type="RefSeq" id="WP_072907382.1">
    <property type="nucleotide sequence ID" value="NZ_FQZT01000004.1"/>
</dbReference>
<reference evidence="8 9" key="1">
    <citation type="submission" date="2016-11" db="EMBL/GenBank/DDBJ databases">
        <authorList>
            <person name="Jaros S."/>
            <person name="Januszkiewicz K."/>
            <person name="Wedrychowicz H."/>
        </authorList>
    </citation>
    <scope>NUCLEOTIDE SEQUENCE [LARGE SCALE GENOMIC DNA]</scope>
    <source>
        <strain evidence="8 9">DSM 5091</strain>
    </source>
</reference>
<dbReference type="SUPFAM" id="SSF81301">
    <property type="entry name" value="Nucleotidyltransferase"/>
    <property type="match status" value="1"/>
</dbReference>
<sequence>MSEQEPQPIILPRDQHGISRKQIDEDSLKVLYRLHRNKHLAYLVGGSVRDLLLGRQPKDFDIGTDATPAEVRRLFRNCFLVGKRFRLAHIRFKGNKLIEVATFRRHPRKDELPEDPDEHFHFVQNVFGTPREDAYRRDFTINALFYNIADFSVIDHVGGLEDLRAKRIRMIGDPLVRFEEDPVRMLRALEFAARLDFTLDPAILDGIEEKKELIATAAPARIREEILELYRHKVAGPVLKHCRELGMLPHLLAGYPGTDESIELISKIDQRTASGKPIEEGFAIAALYLRLFMDSCPPSPQVPITEALHKANEIIIPHCRYFSIAQGIRHQARELLVGCFRLARGRGIRGERRFLQHPFTPQSFELFSLWAEVRPDLKALVKEWQNALQKPTSEKEPTRRKPRRRRRRKPGNKQPAKV</sequence>
<dbReference type="STRING" id="1122189.SAMN02745165_01475"/>
<feature type="active site" evidence="3">
    <location>
        <position position="59"/>
    </location>
</feature>
<dbReference type="Gene3D" id="1.10.3090.10">
    <property type="entry name" value="cca-adding enzyme, domain 2"/>
    <property type="match status" value="1"/>
</dbReference>
<feature type="active site" evidence="3">
    <location>
        <position position="61"/>
    </location>
</feature>
<keyword evidence="3" id="KW-0067">ATP-binding</keyword>
<evidence type="ECO:0000256" key="4">
    <source>
        <dbReference type="RuleBase" id="RU003953"/>
    </source>
</evidence>
<feature type="domain" description="Poly A polymerase head" evidence="6">
    <location>
        <begin position="41"/>
        <end position="169"/>
    </location>
</feature>
<evidence type="ECO:0000256" key="1">
    <source>
        <dbReference type="ARBA" id="ARBA00022679"/>
    </source>
</evidence>
<evidence type="ECO:0000256" key="2">
    <source>
        <dbReference type="ARBA" id="ARBA00022741"/>
    </source>
</evidence>
<dbReference type="Pfam" id="PF12627">
    <property type="entry name" value="PolyA_pol_RNAbd"/>
    <property type="match status" value="1"/>
</dbReference>
<keyword evidence="1 3" id="KW-0808">Transferase</keyword>
<dbReference type="InterPro" id="IPR043519">
    <property type="entry name" value="NT_sf"/>
</dbReference>
<evidence type="ECO:0000259" key="7">
    <source>
        <dbReference type="Pfam" id="PF12627"/>
    </source>
</evidence>
<dbReference type="HAMAP" id="MF_00957">
    <property type="entry name" value="PolyA_pol"/>
    <property type="match status" value="1"/>
</dbReference>
<dbReference type="InterPro" id="IPR032828">
    <property type="entry name" value="PolyA_RNA-bd"/>
</dbReference>
<feature type="compositionally biased region" description="Basic residues" evidence="5">
    <location>
        <begin position="400"/>
        <end position="411"/>
    </location>
</feature>
<dbReference type="InterPro" id="IPR010206">
    <property type="entry name" value="PolA_pol_I"/>
</dbReference>
<dbReference type="InterPro" id="IPR052191">
    <property type="entry name" value="tRNA_ntf/polyA_polymerase_I"/>
</dbReference>
<dbReference type="GO" id="GO:1990817">
    <property type="term" value="F:poly(A) RNA polymerase activity"/>
    <property type="evidence" value="ECO:0007669"/>
    <property type="project" value="UniProtKB-UniRule"/>
</dbReference>
<dbReference type="SUPFAM" id="SSF81891">
    <property type="entry name" value="Poly A polymerase C-terminal region-like"/>
    <property type="match status" value="1"/>
</dbReference>
<dbReference type="GO" id="GO:0005524">
    <property type="term" value="F:ATP binding"/>
    <property type="evidence" value="ECO:0007669"/>
    <property type="project" value="UniProtKB-UniRule"/>
</dbReference>
<dbReference type="OrthoDB" id="9805698at2"/>
<dbReference type="EMBL" id="FQZT01000004">
    <property type="protein sequence ID" value="SHJ07066.1"/>
    <property type="molecule type" value="Genomic_DNA"/>
</dbReference>
<evidence type="ECO:0000256" key="3">
    <source>
        <dbReference type="HAMAP-Rule" id="MF_00957"/>
    </source>
</evidence>
<dbReference type="Pfam" id="PF01743">
    <property type="entry name" value="PolyA_pol"/>
    <property type="match status" value="1"/>
</dbReference>
<comment type="similarity">
    <text evidence="3 4">Belongs to the tRNA nucleotidyltransferase/poly(A) polymerase family.</text>
</comment>
<protein>
    <recommendedName>
        <fullName evidence="3">Poly(A) polymerase I</fullName>
        <shortName evidence="3">PAP I</shortName>
        <ecNumber evidence="3">2.7.7.19</ecNumber>
    </recommendedName>
</protein>
<feature type="region of interest" description="Disordered" evidence="5">
    <location>
        <begin position="387"/>
        <end position="418"/>
    </location>
</feature>
<dbReference type="GO" id="GO:0043633">
    <property type="term" value="P:polyadenylation-dependent RNA catabolic process"/>
    <property type="evidence" value="ECO:0007669"/>
    <property type="project" value="InterPro"/>
</dbReference>
<dbReference type="AlphaFoldDB" id="A0A1M6GAS5"/>
<dbReference type="GO" id="GO:0003723">
    <property type="term" value="F:RNA binding"/>
    <property type="evidence" value="ECO:0007669"/>
    <property type="project" value="UniProtKB-UniRule"/>
</dbReference>
<keyword evidence="3 4" id="KW-0694">RNA-binding</keyword>
<evidence type="ECO:0000313" key="9">
    <source>
        <dbReference type="Proteomes" id="UP000184171"/>
    </source>
</evidence>
<dbReference type="EC" id="2.7.7.19" evidence="3"/>
<accession>A0A1M6GAS5</accession>
<dbReference type="Gene3D" id="3.30.460.10">
    <property type="entry name" value="Beta Polymerase, domain 2"/>
    <property type="match status" value="1"/>
</dbReference>
<dbReference type="GO" id="GO:0006397">
    <property type="term" value="P:mRNA processing"/>
    <property type="evidence" value="ECO:0007669"/>
    <property type="project" value="UniProtKB-KW"/>
</dbReference>
<keyword evidence="3" id="KW-0804">Transcription</keyword>
<evidence type="ECO:0000256" key="5">
    <source>
        <dbReference type="SAM" id="MobiDB-lite"/>
    </source>
</evidence>
<name>A0A1M6GAS5_MALRU</name>
<feature type="domain" description="tRNA nucleotidyltransferase/poly(A) polymerase RNA and SrmB- binding" evidence="7">
    <location>
        <begin position="196"/>
        <end position="256"/>
    </location>
</feature>
<keyword evidence="2 3" id="KW-0547">Nucleotide-binding</keyword>
<evidence type="ECO:0000313" key="8">
    <source>
        <dbReference type="EMBL" id="SHJ07066.1"/>
    </source>
</evidence>
<dbReference type="Proteomes" id="UP000184171">
    <property type="component" value="Unassembled WGS sequence"/>
</dbReference>
<keyword evidence="9" id="KW-1185">Reference proteome</keyword>
<gene>
    <name evidence="3" type="primary">pcnB</name>
    <name evidence="8" type="ORF">SAMN02745165_01475</name>
</gene>
<dbReference type="PANTHER" id="PTHR43051">
    <property type="entry name" value="POLYNUCLEOTIDE ADENYLYLTRANSFERASE FAMILY PROTEIN"/>
    <property type="match status" value="1"/>
</dbReference>